<organism evidence="4 5">
    <name type="scientific">Phialemonium atrogriseum</name>
    <dbReference type="NCBI Taxonomy" id="1093897"/>
    <lineage>
        <taxon>Eukaryota</taxon>
        <taxon>Fungi</taxon>
        <taxon>Dikarya</taxon>
        <taxon>Ascomycota</taxon>
        <taxon>Pezizomycotina</taxon>
        <taxon>Sordariomycetes</taxon>
        <taxon>Sordariomycetidae</taxon>
        <taxon>Cephalothecales</taxon>
        <taxon>Cephalothecaceae</taxon>
        <taxon>Phialemonium</taxon>
    </lineage>
</organism>
<dbReference type="Proteomes" id="UP001244011">
    <property type="component" value="Unassembled WGS sequence"/>
</dbReference>
<evidence type="ECO:0000259" key="3">
    <source>
        <dbReference type="Pfam" id="PF24841"/>
    </source>
</evidence>
<feature type="domain" description="DUF7719" evidence="3">
    <location>
        <begin position="147"/>
        <end position="214"/>
    </location>
</feature>
<reference evidence="4" key="1">
    <citation type="submission" date="2023-06" db="EMBL/GenBank/DDBJ databases">
        <title>Genome-scale phylogeny and comparative genomics of the fungal order Sordariales.</title>
        <authorList>
            <consortium name="Lawrence Berkeley National Laboratory"/>
            <person name="Hensen N."/>
            <person name="Bonometti L."/>
            <person name="Westerberg I."/>
            <person name="Brannstrom I.O."/>
            <person name="Guillou S."/>
            <person name="Cros-Aarteil S."/>
            <person name="Calhoun S."/>
            <person name="Haridas S."/>
            <person name="Kuo A."/>
            <person name="Mondo S."/>
            <person name="Pangilinan J."/>
            <person name="Riley R."/>
            <person name="Labutti K."/>
            <person name="Andreopoulos B."/>
            <person name="Lipzen A."/>
            <person name="Chen C."/>
            <person name="Yanf M."/>
            <person name="Daum C."/>
            <person name="Ng V."/>
            <person name="Clum A."/>
            <person name="Steindorff A."/>
            <person name="Ohm R."/>
            <person name="Martin F."/>
            <person name="Silar P."/>
            <person name="Natvig D."/>
            <person name="Lalanne C."/>
            <person name="Gautier V."/>
            <person name="Ament-Velasquez S.L."/>
            <person name="Kruys A."/>
            <person name="Hutchinson M.I."/>
            <person name="Powell A.J."/>
            <person name="Barry K."/>
            <person name="Miller A.N."/>
            <person name="Grigoriev I.V."/>
            <person name="Debuchy R."/>
            <person name="Gladieux P."/>
            <person name="Thoren M.H."/>
            <person name="Johannesson H."/>
        </authorList>
    </citation>
    <scope>NUCLEOTIDE SEQUENCE</scope>
    <source>
        <strain evidence="4">8032-3</strain>
    </source>
</reference>
<dbReference type="AlphaFoldDB" id="A0AAJ0FIN2"/>
<feature type="region of interest" description="Disordered" evidence="1">
    <location>
        <begin position="1"/>
        <end position="25"/>
    </location>
</feature>
<dbReference type="PANTHER" id="PTHR37846">
    <property type="entry name" value="YALI0B21296P"/>
    <property type="match status" value="1"/>
</dbReference>
<dbReference type="RefSeq" id="XP_060285230.1">
    <property type="nucleotide sequence ID" value="XM_060423726.1"/>
</dbReference>
<dbReference type="PANTHER" id="PTHR37846:SF1">
    <property type="entry name" value="DEACETYLASE-LIKE PROTEIN"/>
    <property type="match status" value="1"/>
</dbReference>
<protein>
    <recommendedName>
        <fullName evidence="3">DUF7719 domain-containing protein</fullName>
    </recommendedName>
</protein>
<keyword evidence="2" id="KW-0812">Transmembrane</keyword>
<keyword evidence="2" id="KW-1133">Transmembrane helix</keyword>
<comment type="caution">
    <text evidence="4">The sequence shown here is derived from an EMBL/GenBank/DDBJ whole genome shotgun (WGS) entry which is preliminary data.</text>
</comment>
<feature type="transmembrane region" description="Helical" evidence="2">
    <location>
        <begin position="184"/>
        <end position="209"/>
    </location>
</feature>
<gene>
    <name evidence="4" type="ORF">QBC33DRAFT_338193</name>
</gene>
<accession>A0AAJ0FIN2</accession>
<evidence type="ECO:0000256" key="1">
    <source>
        <dbReference type="SAM" id="MobiDB-lite"/>
    </source>
</evidence>
<dbReference type="Pfam" id="PF24841">
    <property type="entry name" value="DUF7719"/>
    <property type="match status" value="1"/>
</dbReference>
<feature type="transmembrane region" description="Helical" evidence="2">
    <location>
        <begin position="145"/>
        <end position="164"/>
    </location>
</feature>
<sequence>MARKRRETSPSSIKLKQPDRSGPTEQSLLQLAQERGLFDMAQQIQEANQRKPSSLATAVEDSESGLSPSVERILDTLLWTVSLSMLHFSLDVLVQSQYAVEISWWQVSQRAAQAFLVFSMLFYVLHAHPSNPTILPGLASRFQPAFRQAVFFVAGTCAGCYLIHISNRHGYLAVMKQSPPLGCIWVWSVIELNLPLAVLSVGSAALFLWQGEYGFK</sequence>
<dbReference type="InterPro" id="IPR056136">
    <property type="entry name" value="DUF7719"/>
</dbReference>
<keyword evidence="5" id="KW-1185">Reference proteome</keyword>
<evidence type="ECO:0000256" key="2">
    <source>
        <dbReference type="SAM" id="Phobius"/>
    </source>
</evidence>
<proteinExistence type="predicted"/>
<evidence type="ECO:0000313" key="5">
    <source>
        <dbReference type="Proteomes" id="UP001244011"/>
    </source>
</evidence>
<dbReference type="EMBL" id="MU839003">
    <property type="protein sequence ID" value="KAK1769017.1"/>
    <property type="molecule type" value="Genomic_DNA"/>
</dbReference>
<name>A0AAJ0FIN2_9PEZI</name>
<dbReference type="GeneID" id="85306913"/>
<evidence type="ECO:0000313" key="4">
    <source>
        <dbReference type="EMBL" id="KAK1769017.1"/>
    </source>
</evidence>
<keyword evidence="2" id="KW-0472">Membrane</keyword>